<dbReference type="InterPro" id="IPR003356">
    <property type="entry name" value="DNA_methylase_A-5"/>
</dbReference>
<dbReference type="GO" id="GO:0003677">
    <property type="term" value="F:DNA binding"/>
    <property type="evidence" value="ECO:0007669"/>
    <property type="project" value="InterPro"/>
</dbReference>
<gene>
    <name evidence="9" type="ORF">C8D93_104222</name>
</gene>
<evidence type="ECO:0000256" key="3">
    <source>
        <dbReference type="ARBA" id="ARBA00022603"/>
    </source>
</evidence>
<comment type="similarity">
    <text evidence="1">Belongs to the N(4)/N(6)-methyltransferase family.</text>
</comment>
<keyword evidence="5" id="KW-0949">S-adenosyl-L-methionine</keyword>
<dbReference type="AlphaFoldDB" id="A0A318EIH4"/>
<dbReference type="Pfam" id="PF02384">
    <property type="entry name" value="N6_Mtase"/>
    <property type="match status" value="1"/>
</dbReference>
<evidence type="ECO:0000313" key="9">
    <source>
        <dbReference type="EMBL" id="PXV68524.1"/>
    </source>
</evidence>
<dbReference type="Gene3D" id="3.40.50.150">
    <property type="entry name" value="Vaccinia Virus protein VP39"/>
    <property type="match status" value="1"/>
</dbReference>
<dbReference type="GO" id="GO:0032259">
    <property type="term" value="P:methylation"/>
    <property type="evidence" value="ECO:0007669"/>
    <property type="project" value="UniProtKB-KW"/>
</dbReference>
<dbReference type="RefSeq" id="WP_110265014.1">
    <property type="nucleotide sequence ID" value="NZ_CAWNXA010000004.1"/>
</dbReference>
<feature type="domain" description="DNA methylase adenine-specific" evidence="8">
    <location>
        <begin position="180"/>
        <end position="502"/>
    </location>
</feature>
<evidence type="ECO:0000313" key="10">
    <source>
        <dbReference type="Proteomes" id="UP000248330"/>
    </source>
</evidence>
<sequence length="548" mass="61692">MNPPSYQQQTRDLIDGLKAVCAHHGLGNDGNEYKIIVQTFLYKLLCDKFAWEMKRLEPKLANADDWIKAWQALPVSERDMLELQLGPDVPRLTAEQLIPSLFNRLHEPGFAKRYDDTLVAIAAANHEIFAVRTEDGEKVPLFDRLSEYVTGSADKRDAFCRAIFNKLVAFSFERLFEQKYDFYAALFEYLIKDYNKDNGGKYAEYYTPHAVATIMAEILVPQDRRGAVRDVTCYDPASGSGTLLMALAHAIGEDKCSIWAQDVSQKSSSLLRLNLVLNKLVHSIPNVVQGNTILHPVHRDKDAPSRLRRFDYIVSNPPFKMDFAEFRDDLDTDANAPRFFAGIPRVPNKAKDKMAIYLLFIQHILFSLKDSGKAAVVVPTGFITAASGIERAIRQKLVEEKWIAGVVSMPSNIFATTGTNVSILFIDKGAHDKVVLIDASNLGTKVKEGKNQKTLLSAEEEQRIIKTFNAREAVEDFSVVVSYDEIAARNCSLSAGQYFDVKIEYSDLTPEQFAEMLGAYRSNLVQMFQQSRELEAKIIEAVGVLRHE</sequence>
<name>A0A318EIH4_9GAMM</name>
<comment type="caution">
    <text evidence="9">The sequence shown here is derived from an EMBL/GenBank/DDBJ whole genome shotgun (WGS) entry which is preliminary data.</text>
</comment>
<evidence type="ECO:0000259" key="8">
    <source>
        <dbReference type="Pfam" id="PF02384"/>
    </source>
</evidence>
<reference evidence="9 10" key="1">
    <citation type="submission" date="2018-04" db="EMBL/GenBank/DDBJ databases">
        <title>Genomic Encyclopedia of Type Strains, Phase IV (KMG-IV): sequencing the most valuable type-strain genomes for metagenomic binning, comparative biology and taxonomic classification.</title>
        <authorList>
            <person name="Goeker M."/>
        </authorList>
    </citation>
    <scope>NUCLEOTIDE SEQUENCE [LARGE SCALE GENOMIC DNA]</scope>
    <source>
        <strain evidence="9 10">DSM 104150</strain>
    </source>
</reference>
<accession>A0A318EIH4</accession>
<protein>
    <recommendedName>
        <fullName evidence="2">site-specific DNA-methyltransferase (adenine-specific)</fullName>
        <ecNumber evidence="2">2.1.1.72</ecNumber>
    </recommendedName>
</protein>
<keyword evidence="10" id="KW-1185">Reference proteome</keyword>
<dbReference type="PANTHER" id="PTHR42933">
    <property type="entry name" value="SLR6095 PROTEIN"/>
    <property type="match status" value="1"/>
</dbReference>
<dbReference type="InterPro" id="IPR029063">
    <property type="entry name" value="SAM-dependent_MTases_sf"/>
</dbReference>
<keyword evidence="4" id="KW-0808">Transferase</keyword>
<organism evidence="9 10">
    <name type="scientific">Sinimarinibacterium flocculans</name>
    <dbReference type="NCBI Taxonomy" id="985250"/>
    <lineage>
        <taxon>Bacteria</taxon>
        <taxon>Pseudomonadati</taxon>
        <taxon>Pseudomonadota</taxon>
        <taxon>Gammaproteobacteria</taxon>
        <taxon>Nevskiales</taxon>
        <taxon>Nevskiaceae</taxon>
        <taxon>Sinimarinibacterium</taxon>
    </lineage>
</organism>
<dbReference type="InterPro" id="IPR051537">
    <property type="entry name" value="DNA_Adenine_Mtase"/>
</dbReference>
<dbReference type="PRINTS" id="PR00507">
    <property type="entry name" value="N12N6MTFRASE"/>
</dbReference>
<dbReference type="PANTHER" id="PTHR42933:SF1">
    <property type="entry name" value="SITE-SPECIFIC DNA-METHYLTRANSFERASE (ADENINE-SPECIFIC)"/>
    <property type="match status" value="1"/>
</dbReference>
<keyword evidence="6" id="KW-0680">Restriction system</keyword>
<dbReference type="SUPFAM" id="SSF53335">
    <property type="entry name" value="S-adenosyl-L-methionine-dependent methyltransferases"/>
    <property type="match status" value="1"/>
</dbReference>
<dbReference type="OrthoDB" id="9784823at2"/>
<evidence type="ECO:0000256" key="1">
    <source>
        <dbReference type="ARBA" id="ARBA00006594"/>
    </source>
</evidence>
<evidence type="ECO:0000256" key="4">
    <source>
        <dbReference type="ARBA" id="ARBA00022679"/>
    </source>
</evidence>
<dbReference type="PROSITE" id="PS00092">
    <property type="entry name" value="N6_MTASE"/>
    <property type="match status" value="1"/>
</dbReference>
<evidence type="ECO:0000256" key="6">
    <source>
        <dbReference type="ARBA" id="ARBA00022747"/>
    </source>
</evidence>
<proteinExistence type="inferred from homology"/>
<dbReference type="InterPro" id="IPR002052">
    <property type="entry name" value="DNA_methylase_N6_adenine_CS"/>
</dbReference>
<dbReference type="EC" id="2.1.1.72" evidence="2"/>
<evidence type="ECO:0000256" key="7">
    <source>
        <dbReference type="ARBA" id="ARBA00047942"/>
    </source>
</evidence>
<comment type="catalytic activity">
    <reaction evidence="7">
        <text>a 2'-deoxyadenosine in DNA + S-adenosyl-L-methionine = an N(6)-methyl-2'-deoxyadenosine in DNA + S-adenosyl-L-homocysteine + H(+)</text>
        <dbReference type="Rhea" id="RHEA:15197"/>
        <dbReference type="Rhea" id="RHEA-COMP:12418"/>
        <dbReference type="Rhea" id="RHEA-COMP:12419"/>
        <dbReference type="ChEBI" id="CHEBI:15378"/>
        <dbReference type="ChEBI" id="CHEBI:57856"/>
        <dbReference type="ChEBI" id="CHEBI:59789"/>
        <dbReference type="ChEBI" id="CHEBI:90615"/>
        <dbReference type="ChEBI" id="CHEBI:90616"/>
        <dbReference type="EC" id="2.1.1.72"/>
    </reaction>
</comment>
<dbReference type="GO" id="GO:0009307">
    <property type="term" value="P:DNA restriction-modification system"/>
    <property type="evidence" value="ECO:0007669"/>
    <property type="project" value="UniProtKB-KW"/>
</dbReference>
<dbReference type="Proteomes" id="UP000248330">
    <property type="component" value="Unassembled WGS sequence"/>
</dbReference>
<dbReference type="GO" id="GO:0009007">
    <property type="term" value="F:site-specific DNA-methyltransferase (adenine-specific) activity"/>
    <property type="evidence" value="ECO:0007669"/>
    <property type="project" value="UniProtKB-EC"/>
</dbReference>
<evidence type="ECO:0000256" key="5">
    <source>
        <dbReference type="ARBA" id="ARBA00022691"/>
    </source>
</evidence>
<evidence type="ECO:0000256" key="2">
    <source>
        <dbReference type="ARBA" id="ARBA00011900"/>
    </source>
</evidence>
<keyword evidence="3" id="KW-0489">Methyltransferase</keyword>
<dbReference type="EMBL" id="QICN01000004">
    <property type="protein sequence ID" value="PXV68524.1"/>
    <property type="molecule type" value="Genomic_DNA"/>
</dbReference>
<dbReference type="GO" id="GO:0008170">
    <property type="term" value="F:N-methyltransferase activity"/>
    <property type="evidence" value="ECO:0007669"/>
    <property type="project" value="InterPro"/>
</dbReference>